<evidence type="ECO:0000313" key="1">
    <source>
        <dbReference type="EMBL" id="OWY91619.1"/>
    </source>
</evidence>
<dbReference type="Proteomes" id="UP000198211">
    <property type="component" value="Unassembled WGS sequence"/>
</dbReference>
<name>A0A225UHN7_9STRA</name>
<sequence>MTTCATEGLFRNMLTPAQSLPGTTAPLGNTGSVIPGRARGQVRDEISTTLELGLHRGNRCSHWRQGCPGTMAFFITTMGYTVERLHTCRNVDDTDANLADVTNVMKDRVDTLAIG</sequence>
<comment type="caution">
    <text evidence="1">The sequence shown here is derived from an EMBL/GenBank/DDBJ whole genome shotgun (WGS) entry which is preliminary data.</text>
</comment>
<reference evidence="2" key="1">
    <citation type="submission" date="2017-03" db="EMBL/GenBank/DDBJ databases">
        <title>Phytopthora megakarya and P. palmivora, two closely related causual agents of cacao black pod achieved similar genome size and gene model numbers by different mechanisms.</title>
        <authorList>
            <person name="Ali S."/>
            <person name="Shao J."/>
            <person name="Larry D.J."/>
            <person name="Kronmiller B."/>
            <person name="Shen D."/>
            <person name="Strem M.D."/>
            <person name="Melnick R.L."/>
            <person name="Guiltinan M.J."/>
            <person name="Tyler B.M."/>
            <person name="Meinhardt L.W."/>
            <person name="Bailey B.A."/>
        </authorList>
    </citation>
    <scope>NUCLEOTIDE SEQUENCE [LARGE SCALE GENOMIC DNA]</scope>
    <source>
        <strain evidence="2">zdho120</strain>
    </source>
</reference>
<dbReference type="AlphaFoldDB" id="A0A225UHN7"/>
<evidence type="ECO:0000313" key="2">
    <source>
        <dbReference type="Proteomes" id="UP000198211"/>
    </source>
</evidence>
<proteinExistence type="predicted"/>
<accession>A0A225UHN7</accession>
<dbReference type="EMBL" id="NBNE01019817">
    <property type="protein sequence ID" value="OWY91619.1"/>
    <property type="molecule type" value="Genomic_DNA"/>
</dbReference>
<organism evidence="1 2">
    <name type="scientific">Phytophthora megakarya</name>
    <dbReference type="NCBI Taxonomy" id="4795"/>
    <lineage>
        <taxon>Eukaryota</taxon>
        <taxon>Sar</taxon>
        <taxon>Stramenopiles</taxon>
        <taxon>Oomycota</taxon>
        <taxon>Peronosporomycetes</taxon>
        <taxon>Peronosporales</taxon>
        <taxon>Peronosporaceae</taxon>
        <taxon>Phytophthora</taxon>
    </lineage>
</organism>
<gene>
    <name evidence="1" type="ORF">PHMEG_00039722</name>
</gene>
<protein>
    <submittedName>
        <fullName evidence="1">Uncharacterized protein</fullName>
    </submittedName>
</protein>
<keyword evidence="2" id="KW-1185">Reference proteome</keyword>